<dbReference type="AlphaFoldDB" id="A0A445GHG1"/>
<dbReference type="PANTHER" id="PTHR11439">
    <property type="entry name" value="GAG-POL-RELATED RETROTRANSPOSON"/>
    <property type="match status" value="1"/>
</dbReference>
<comment type="caution">
    <text evidence="2">The sequence shown here is derived from an EMBL/GenBank/DDBJ whole genome shotgun (WGS) entry which is preliminary data.</text>
</comment>
<dbReference type="Proteomes" id="UP000289340">
    <property type="component" value="Chromosome 16"/>
</dbReference>
<evidence type="ECO:0000256" key="1">
    <source>
        <dbReference type="SAM" id="MobiDB-lite"/>
    </source>
</evidence>
<proteinExistence type="predicted"/>
<keyword evidence="3" id="KW-1185">Reference proteome</keyword>
<organism evidence="2 3">
    <name type="scientific">Glycine soja</name>
    <name type="common">Wild soybean</name>
    <dbReference type="NCBI Taxonomy" id="3848"/>
    <lineage>
        <taxon>Eukaryota</taxon>
        <taxon>Viridiplantae</taxon>
        <taxon>Streptophyta</taxon>
        <taxon>Embryophyta</taxon>
        <taxon>Tracheophyta</taxon>
        <taxon>Spermatophyta</taxon>
        <taxon>Magnoliopsida</taxon>
        <taxon>eudicotyledons</taxon>
        <taxon>Gunneridae</taxon>
        <taxon>Pentapetalae</taxon>
        <taxon>rosids</taxon>
        <taxon>fabids</taxon>
        <taxon>Fabales</taxon>
        <taxon>Fabaceae</taxon>
        <taxon>Papilionoideae</taxon>
        <taxon>50 kb inversion clade</taxon>
        <taxon>NPAAA clade</taxon>
        <taxon>indigoferoid/millettioid clade</taxon>
        <taxon>Phaseoleae</taxon>
        <taxon>Glycine</taxon>
        <taxon>Glycine subgen. Soja</taxon>
    </lineage>
</organism>
<evidence type="ECO:0000313" key="3">
    <source>
        <dbReference type="Proteomes" id="UP000289340"/>
    </source>
</evidence>
<gene>
    <name evidence="2" type="ORF">D0Y65_043421</name>
</gene>
<evidence type="ECO:0000313" key="2">
    <source>
        <dbReference type="EMBL" id="RZB60654.1"/>
    </source>
</evidence>
<dbReference type="PANTHER" id="PTHR11439:SF483">
    <property type="entry name" value="PEPTIDE SYNTHASE GLIP-LIKE, PUTATIVE (AFU_ORTHOLOGUE AFUA_3G12920)-RELATED"/>
    <property type="match status" value="1"/>
</dbReference>
<accession>A0A445GHG1</accession>
<dbReference type="CDD" id="cd09272">
    <property type="entry name" value="RNase_HI_RT_Ty1"/>
    <property type="match status" value="1"/>
</dbReference>
<sequence length="201" mass="22745">MWDRHKLKGALKTGRICPQGLDSKNSSWNFLPDSVWRWAEREVLSFRGEGLERKKRKEEGRREKEAKSLSNRDHNHSLFFIRCRTSPHTYAPAIFLSSTNAKVKYMSKVPYANAFGCLMYVMVCTRPDLAHAGDPSIVGYVNFDYASDIDDRKSTIGYAFTLAGGSDCWKSIIQSLGAISTTEMEYMAVAKASKEVVWLQG</sequence>
<name>A0A445GHG1_GLYSO</name>
<dbReference type="EMBL" id="QZWG01000016">
    <property type="protein sequence ID" value="RZB60654.1"/>
    <property type="molecule type" value="Genomic_DNA"/>
</dbReference>
<reference evidence="2 3" key="1">
    <citation type="submission" date="2018-09" db="EMBL/GenBank/DDBJ databases">
        <title>A high-quality reference genome of wild soybean provides a powerful tool to mine soybean genomes.</title>
        <authorList>
            <person name="Xie M."/>
            <person name="Chung C.Y.L."/>
            <person name="Li M.-W."/>
            <person name="Wong F.-L."/>
            <person name="Chan T.-F."/>
            <person name="Lam H.-M."/>
        </authorList>
    </citation>
    <scope>NUCLEOTIDE SEQUENCE [LARGE SCALE GENOMIC DNA]</scope>
    <source>
        <strain evidence="3">cv. W05</strain>
        <tissue evidence="2">Hypocotyl of etiolated seedlings</tissue>
    </source>
</reference>
<protein>
    <submittedName>
        <fullName evidence="2">Retrovirus-related Pol polyprotein from transposon TNT 1-94</fullName>
    </submittedName>
</protein>
<feature type="region of interest" description="Disordered" evidence="1">
    <location>
        <begin position="51"/>
        <end position="70"/>
    </location>
</feature>